<evidence type="ECO:0000256" key="6">
    <source>
        <dbReference type="ARBA" id="ARBA00023004"/>
    </source>
</evidence>
<dbReference type="Pfam" id="PF00919">
    <property type="entry name" value="UPF0004"/>
    <property type="match status" value="1"/>
</dbReference>
<evidence type="ECO:0000259" key="9">
    <source>
        <dbReference type="PROSITE" id="PS51918"/>
    </source>
</evidence>
<dbReference type="InterPro" id="IPR006638">
    <property type="entry name" value="Elp3/MiaA/NifB-like_rSAM"/>
</dbReference>
<dbReference type="InterPro" id="IPR038135">
    <property type="entry name" value="Methylthiotransferase_N_sf"/>
</dbReference>
<evidence type="ECO:0000256" key="3">
    <source>
        <dbReference type="ARBA" id="ARBA00022679"/>
    </source>
</evidence>
<dbReference type="RefSeq" id="WP_235641524.1">
    <property type="nucleotide sequence ID" value="NZ_FZOC01000002.1"/>
</dbReference>
<protein>
    <submittedName>
        <fullName evidence="10">MiaB-like tRNA modifying enzyme</fullName>
    </submittedName>
</protein>
<dbReference type="PROSITE" id="PS51449">
    <property type="entry name" value="MTTASE_N"/>
    <property type="match status" value="1"/>
</dbReference>
<dbReference type="SMART" id="SM00729">
    <property type="entry name" value="Elp3"/>
    <property type="match status" value="1"/>
</dbReference>
<dbReference type="SUPFAM" id="SSF102114">
    <property type="entry name" value="Radical SAM enzymes"/>
    <property type="match status" value="1"/>
</dbReference>
<dbReference type="SFLD" id="SFLDS00029">
    <property type="entry name" value="Radical_SAM"/>
    <property type="match status" value="1"/>
</dbReference>
<dbReference type="GO" id="GO:0051539">
    <property type="term" value="F:4 iron, 4 sulfur cluster binding"/>
    <property type="evidence" value="ECO:0007669"/>
    <property type="project" value="UniProtKB-KW"/>
</dbReference>
<dbReference type="InterPro" id="IPR007197">
    <property type="entry name" value="rSAM"/>
</dbReference>
<dbReference type="InterPro" id="IPR005839">
    <property type="entry name" value="Methylthiotransferase"/>
</dbReference>
<comment type="cofactor">
    <cofactor evidence="1">
        <name>[4Fe-4S] cluster</name>
        <dbReference type="ChEBI" id="CHEBI:49883"/>
    </cofactor>
</comment>
<name>A0A238Z8V1_9BACT</name>
<evidence type="ECO:0000313" key="10">
    <source>
        <dbReference type="EMBL" id="SNR79727.1"/>
    </source>
</evidence>
<dbReference type="GO" id="GO:0035598">
    <property type="term" value="F:tRNA (N(6)-L-threonylcarbamoyladenosine(37)-C(2))-methylthiotransferase activity"/>
    <property type="evidence" value="ECO:0007669"/>
    <property type="project" value="TreeGrafter"/>
</dbReference>
<dbReference type="AlphaFoldDB" id="A0A238Z8V1"/>
<evidence type="ECO:0000256" key="5">
    <source>
        <dbReference type="ARBA" id="ARBA00022723"/>
    </source>
</evidence>
<evidence type="ECO:0000256" key="2">
    <source>
        <dbReference type="ARBA" id="ARBA00022485"/>
    </source>
</evidence>
<evidence type="ECO:0000256" key="7">
    <source>
        <dbReference type="ARBA" id="ARBA00023014"/>
    </source>
</evidence>
<sequence>MTPHMPNTPDAQSFFVATLGCKINQYESESISEAWRARGMVETNDPACAGVLLVNSCAVTARAVSDLRSAVRRLRQQSPAARIVVTGCAAQVLAEELAAMPEVDAVVPQSRKGELLAGPFAPLPEPSALSAPPRFPPFEIGAFRRARAVVKVQDGCSHHCTYCIVPLTRGASVSRDPSATVAEMRTLLSAGYRELVVSGVNLRQYGADLPEPHDFWALLARIEAELAPEWAGRARLRLSSMEPGQLDSRALDVLGTSCLVAPHLHISLQSGDEGVLRRMGRGHYRPAQVLDFLRQLATHWPRLGLGADLLTGFPGESAEQFETTLAFCRELPLTYAHVFPFSPRPGTAAARLPDPLPKAERTARAARLRGLAEGKKRSFLKELAMLQKLTVLVENTQNGHGVCEFYAPCAVQGGNLRAGGLVALRPQGVEDGRVVGLAEVAP</sequence>
<dbReference type="InterPro" id="IPR023404">
    <property type="entry name" value="rSAM_horseshoe"/>
</dbReference>
<organism evidence="10 11">
    <name type="scientific">Humidesulfovibrio mexicanus</name>
    <dbReference type="NCBI Taxonomy" id="147047"/>
    <lineage>
        <taxon>Bacteria</taxon>
        <taxon>Pseudomonadati</taxon>
        <taxon>Thermodesulfobacteriota</taxon>
        <taxon>Desulfovibrionia</taxon>
        <taxon>Desulfovibrionales</taxon>
        <taxon>Desulfovibrionaceae</taxon>
        <taxon>Humidesulfovibrio</taxon>
    </lineage>
</organism>
<gene>
    <name evidence="10" type="ORF">SAMN04488503_1341</name>
</gene>
<feature type="domain" description="MTTase N-terminal" evidence="8">
    <location>
        <begin position="12"/>
        <end position="121"/>
    </location>
</feature>
<dbReference type="Gene3D" id="3.40.50.12160">
    <property type="entry name" value="Methylthiotransferase, N-terminal domain"/>
    <property type="match status" value="1"/>
</dbReference>
<dbReference type="CDD" id="cd01335">
    <property type="entry name" value="Radical_SAM"/>
    <property type="match status" value="1"/>
</dbReference>
<keyword evidence="2" id="KW-0004">4Fe-4S</keyword>
<keyword evidence="11" id="KW-1185">Reference proteome</keyword>
<dbReference type="Gene3D" id="3.80.30.20">
    <property type="entry name" value="tm_1862 like domain"/>
    <property type="match status" value="1"/>
</dbReference>
<keyword evidence="7" id="KW-0411">Iron-sulfur</keyword>
<dbReference type="InterPro" id="IPR020612">
    <property type="entry name" value="Methylthiotransferase_CS"/>
</dbReference>
<dbReference type="NCBIfam" id="TIGR00089">
    <property type="entry name" value="MiaB/RimO family radical SAM methylthiotransferase"/>
    <property type="match status" value="1"/>
</dbReference>
<dbReference type="InterPro" id="IPR013848">
    <property type="entry name" value="Methylthiotransferase_N"/>
</dbReference>
<keyword evidence="6" id="KW-0408">Iron</keyword>
<dbReference type="Pfam" id="PF04055">
    <property type="entry name" value="Radical_SAM"/>
    <property type="match status" value="1"/>
</dbReference>
<feature type="domain" description="Radical SAM core" evidence="9">
    <location>
        <begin position="142"/>
        <end position="380"/>
    </location>
</feature>
<dbReference type="GO" id="GO:0046872">
    <property type="term" value="F:metal ion binding"/>
    <property type="evidence" value="ECO:0007669"/>
    <property type="project" value="UniProtKB-KW"/>
</dbReference>
<keyword evidence="4" id="KW-0949">S-adenosyl-L-methionine</keyword>
<keyword evidence="3" id="KW-0808">Transferase</keyword>
<evidence type="ECO:0000259" key="8">
    <source>
        <dbReference type="PROSITE" id="PS51449"/>
    </source>
</evidence>
<dbReference type="SFLD" id="SFLDG01082">
    <property type="entry name" value="B12-binding_domain_containing"/>
    <property type="match status" value="1"/>
</dbReference>
<dbReference type="PROSITE" id="PS01278">
    <property type="entry name" value="MTTASE_RADICAL"/>
    <property type="match status" value="1"/>
</dbReference>
<dbReference type="PANTHER" id="PTHR11918">
    <property type="entry name" value="RADICAL SAM PROTEINS"/>
    <property type="match status" value="1"/>
</dbReference>
<evidence type="ECO:0000313" key="11">
    <source>
        <dbReference type="Proteomes" id="UP000198324"/>
    </source>
</evidence>
<dbReference type="PANTHER" id="PTHR11918:SF45">
    <property type="entry name" value="THREONYLCARBAMOYLADENOSINE TRNA METHYLTHIOTRANSFERASE"/>
    <property type="match status" value="1"/>
</dbReference>
<dbReference type="InterPro" id="IPR058240">
    <property type="entry name" value="rSAM_sf"/>
</dbReference>
<dbReference type="PROSITE" id="PS51918">
    <property type="entry name" value="RADICAL_SAM"/>
    <property type="match status" value="1"/>
</dbReference>
<dbReference type="Proteomes" id="UP000198324">
    <property type="component" value="Unassembled WGS sequence"/>
</dbReference>
<accession>A0A238Z8V1</accession>
<evidence type="ECO:0000256" key="4">
    <source>
        <dbReference type="ARBA" id="ARBA00022691"/>
    </source>
</evidence>
<reference evidence="10 11" key="1">
    <citation type="submission" date="2017-06" db="EMBL/GenBank/DDBJ databases">
        <authorList>
            <person name="Kim H.J."/>
            <person name="Triplett B.A."/>
        </authorList>
    </citation>
    <scope>NUCLEOTIDE SEQUENCE [LARGE SCALE GENOMIC DNA]</scope>
    <source>
        <strain evidence="10 11">DSM 13116</strain>
    </source>
</reference>
<proteinExistence type="predicted"/>
<keyword evidence="5" id="KW-0479">Metal-binding</keyword>
<evidence type="ECO:0000256" key="1">
    <source>
        <dbReference type="ARBA" id="ARBA00001966"/>
    </source>
</evidence>
<dbReference type="EMBL" id="FZOC01000002">
    <property type="protein sequence ID" value="SNR79727.1"/>
    <property type="molecule type" value="Genomic_DNA"/>
</dbReference>